<keyword evidence="7" id="KW-0784">Thiamine biosynthesis</keyword>
<dbReference type="EC" id="2.5.1.3" evidence="3"/>
<evidence type="ECO:0000256" key="6">
    <source>
        <dbReference type="ARBA" id="ARBA00022842"/>
    </source>
</evidence>
<comment type="caution">
    <text evidence="12">The sequence shown here is derived from an EMBL/GenBank/DDBJ whole genome shotgun (WGS) entry which is preliminary data.</text>
</comment>
<dbReference type="EMBL" id="VSSQ01045877">
    <property type="protein sequence ID" value="MPM99805.1"/>
    <property type="molecule type" value="Genomic_DNA"/>
</dbReference>
<keyword evidence="4 12" id="KW-0808">Transferase</keyword>
<evidence type="ECO:0000313" key="12">
    <source>
        <dbReference type="EMBL" id="MPM99805.1"/>
    </source>
</evidence>
<organism evidence="12">
    <name type="scientific">bioreactor metagenome</name>
    <dbReference type="NCBI Taxonomy" id="1076179"/>
    <lineage>
        <taxon>unclassified sequences</taxon>
        <taxon>metagenomes</taxon>
        <taxon>ecological metagenomes</taxon>
    </lineage>
</organism>
<dbReference type="PANTHER" id="PTHR20857:SF15">
    <property type="entry name" value="THIAMINE-PHOSPHATE SYNTHASE"/>
    <property type="match status" value="1"/>
</dbReference>
<evidence type="ECO:0000256" key="1">
    <source>
        <dbReference type="ARBA" id="ARBA00001946"/>
    </source>
</evidence>
<evidence type="ECO:0000259" key="11">
    <source>
        <dbReference type="Pfam" id="PF02581"/>
    </source>
</evidence>
<dbReference type="NCBIfam" id="TIGR00693">
    <property type="entry name" value="thiE"/>
    <property type="match status" value="1"/>
</dbReference>
<dbReference type="GO" id="GO:0005737">
    <property type="term" value="C:cytoplasm"/>
    <property type="evidence" value="ECO:0007669"/>
    <property type="project" value="TreeGrafter"/>
</dbReference>
<accession>A0A645EEF5</accession>
<dbReference type="CDD" id="cd00564">
    <property type="entry name" value="TMP_TenI"/>
    <property type="match status" value="1"/>
</dbReference>
<comment type="pathway">
    <text evidence="2">Cofactor biosynthesis; thiamine diphosphate biosynthesis; thiamine phosphate from 4-amino-2-methyl-5-diphosphomethylpyrimidine and 4-methyl-5-(2-phosphoethyl)-thiazole: step 1/1.</text>
</comment>
<evidence type="ECO:0000256" key="5">
    <source>
        <dbReference type="ARBA" id="ARBA00022723"/>
    </source>
</evidence>
<keyword evidence="5" id="KW-0479">Metal-binding</keyword>
<name>A0A645EEF5_9ZZZZ</name>
<feature type="domain" description="Thiamine phosphate synthase/TenI" evidence="11">
    <location>
        <begin position="3"/>
        <end position="137"/>
    </location>
</feature>
<dbReference type="UniPathway" id="UPA00060">
    <property type="reaction ID" value="UER00141"/>
</dbReference>
<comment type="cofactor">
    <cofactor evidence="1">
        <name>Mg(2+)</name>
        <dbReference type="ChEBI" id="CHEBI:18420"/>
    </cofactor>
</comment>
<dbReference type="InterPro" id="IPR034291">
    <property type="entry name" value="TMP_synthase"/>
</dbReference>
<dbReference type="PANTHER" id="PTHR20857">
    <property type="entry name" value="THIAMINE-PHOSPHATE PYROPHOSPHORYLASE"/>
    <property type="match status" value="1"/>
</dbReference>
<dbReference type="GO" id="GO:0046872">
    <property type="term" value="F:metal ion binding"/>
    <property type="evidence" value="ECO:0007669"/>
    <property type="project" value="UniProtKB-KW"/>
</dbReference>
<dbReference type="GO" id="GO:0009229">
    <property type="term" value="P:thiamine diphosphate biosynthetic process"/>
    <property type="evidence" value="ECO:0007669"/>
    <property type="project" value="UniProtKB-UniPathway"/>
</dbReference>
<dbReference type="AlphaFoldDB" id="A0A645EEF5"/>
<comment type="catalytic activity">
    <reaction evidence="9">
        <text>2-(2-carboxy-4-methylthiazol-5-yl)ethyl phosphate + 4-amino-2-methyl-5-(diphosphooxymethyl)pyrimidine + 2 H(+) = thiamine phosphate + CO2 + diphosphate</text>
        <dbReference type="Rhea" id="RHEA:47848"/>
        <dbReference type="ChEBI" id="CHEBI:15378"/>
        <dbReference type="ChEBI" id="CHEBI:16526"/>
        <dbReference type="ChEBI" id="CHEBI:33019"/>
        <dbReference type="ChEBI" id="CHEBI:37575"/>
        <dbReference type="ChEBI" id="CHEBI:57841"/>
        <dbReference type="ChEBI" id="CHEBI:62890"/>
        <dbReference type="EC" id="2.5.1.3"/>
    </reaction>
</comment>
<evidence type="ECO:0000256" key="9">
    <source>
        <dbReference type="ARBA" id="ARBA00047851"/>
    </source>
</evidence>
<dbReference type="InterPro" id="IPR013785">
    <property type="entry name" value="Aldolase_TIM"/>
</dbReference>
<evidence type="ECO:0000256" key="8">
    <source>
        <dbReference type="ARBA" id="ARBA00047334"/>
    </source>
</evidence>
<dbReference type="InterPro" id="IPR022998">
    <property type="entry name" value="ThiamineP_synth_TenI"/>
</dbReference>
<dbReference type="Pfam" id="PF02581">
    <property type="entry name" value="TMP-TENI"/>
    <property type="match status" value="1"/>
</dbReference>
<keyword evidence="6" id="KW-0460">Magnesium</keyword>
<evidence type="ECO:0000256" key="7">
    <source>
        <dbReference type="ARBA" id="ARBA00022977"/>
    </source>
</evidence>
<reference evidence="12" key="1">
    <citation type="submission" date="2019-08" db="EMBL/GenBank/DDBJ databases">
        <authorList>
            <person name="Kucharzyk K."/>
            <person name="Murdoch R.W."/>
            <person name="Higgins S."/>
            <person name="Loffler F."/>
        </authorList>
    </citation>
    <scope>NUCLEOTIDE SEQUENCE</scope>
</reference>
<dbReference type="GO" id="GO:0009228">
    <property type="term" value="P:thiamine biosynthetic process"/>
    <property type="evidence" value="ECO:0007669"/>
    <property type="project" value="UniProtKB-KW"/>
</dbReference>
<comment type="catalytic activity">
    <reaction evidence="10">
        <text>2-[(2R,5Z)-2-carboxy-4-methylthiazol-5(2H)-ylidene]ethyl phosphate + 4-amino-2-methyl-5-(diphosphooxymethyl)pyrimidine + 2 H(+) = thiamine phosphate + CO2 + diphosphate</text>
        <dbReference type="Rhea" id="RHEA:47844"/>
        <dbReference type="ChEBI" id="CHEBI:15378"/>
        <dbReference type="ChEBI" id="CHEBI:16526"/>
        <dbReference type="ChEBI" id="CHEBI:33019"/>
        <dbReference type="ChEBI" id="CHEBI:37575"/>
        <dbReference type="ChEBI" id="CHEBI:57841"/>
        <dbReference type="ChEBI" id="CHEBI:62899"/>
        <dbReference type="EC" id="2.5.1.3"/>
    </reaction>
</comment>
<sequence length="168" mass="17427">MGIQIKHICDAHDVPLVINDRVDVALESGAAGVHIGQGDMSAAQVRALLGPDRILGVSVTNIKEALKAEADGADYLGVGAMFATQTKADASYVSLETLAAIRDAVHLPIVAIGGMNERTISLCGPCRVQGFAVVSALVDQPDVCLAARKLKFCAEANTHPVPSILCGI</sequence>
<evidence type="ECO:0000256" key="3">
    <source>
        <dbReference type="ARBA" id="ARBA00012830"/>
    </source>
</evidence>
<proteinExistence type="predicted"/>
<dbReference type="Gene3D" id="3.20.20.70">
    <property type="entry name" value="Aldolase class I"/>
    <property type="match status" value="1"/>
</dbReference>
<comment type="catalytic activity">
    <reaction evidence="8">
        <text>4-methyl-5-(2-phosphooxyethyl)-thiazole + 4-amino-2-methyl-5-(diphosphooxymethyl)pyrimidine + H(+) = thiamine phosphate + diphosphate</text>
        <dbReference type="Rhea" id="RHEA:22328"/>
        <dbReference type="ChEBI" id="CHEBI:15378"/>
        <dbReference type="ChEBI" id="CHEBI:33019"/>
        <dbReference type="ChEBI" id="CHEBI:37575"/>
        <dbReference type="ChEBI" id="CHEBI:57841"/>
        <dbReference type="ChEBI" id="CHEBI:58296"/>
        <dbReference type="EC" id="2.5.1.3"/>
    </reaction>
</comment>
<protein>
    <recommendedName>
        <fullName evidence="3">thiamine phosphate synthase</fullName>
        <ecNumber evidence="3">2.5.1.3</ecNumber>
    </recommendedName>
</protein>
<dbReference type="InterPro" id="IPR036206">
    <property type="entry name" value="ThiamineP_synth_sf"/>
</dbReference>
<gene>
    <name evidence="12" type="primary">thiE_32</name>
    <name evidence="12" type="ORF">SDC9_146999</name>
</gene>
<evidence type="ECO:0000256" key="10">
    <source>
        <dbReference type="ARBA" id="ARBA00047883"/>
    </source>
</evidence>
<dbReference type="SUPFAM" id="SSF51391">
    <property type="entry name" value="Thiamin phosphate synthase"/>
    <property type="match status" value="1"/>
</dbReference>
<evidence type="ECO:0000256" key="4">
    <source>
        <dbReference type="ARBA" id="ARBA00022679"/>
    </source>
</evidence>
<evidence type="ECO:0000256" key="2">
    <source>
        <dbReference type="ARBA" id="ARBA00005165"/>
    </source>
</evidence>
<dbReference type="GO" id="GO:0004789">
    <property type="term" value="F:thiamine-phosphate diphosphorylase activity"/>
    <property type="evidence" value="ECO:0007669"/>
    <property type="project" value="UniProtKB-EC"/>
</dbReference>